<dbReference type="EMBL" id="JACSIT010000100">
    <property type="protein sequence ID" value="MBC6994734.1"/>
    <property type="molecule type" value="Genomic_DNA"/>
</dbReference>
<protein>
    <submittedName>
        <fullName evidence="2">DUF898 domain-containing protein</fullName>
    </submittedName>
</protein>
<keyword evidence="1" id="KW-0472">Membrane</keyword>
<sequence>MKTYVKFTGGFGEYFITSLALFFLSIITLGLAFPYWIYWSFKYFFTRMEIGGKRMSFNGHFIEYFLMSIGLMLLTGITFGLALPYWAYWSFKYFFTRLEVDNL</sequence>
<organism evidence="2 3">
    <name type="scientific">Neolewinella lacunae</name>
    <dbReference type="NCBI Taxonomy" id="1517758"/>
    <lineage>
        <taxon>Bacteria</taxon>
        <taxon>Pseudomonadati</taxon>
        <taxon>Bacteroidota</taxon>
        <taxon>Saprospiria</taxon>
        <taxon>Saprospirales</taxon>
        <taxon>Lewinellaceae</taxon>
        <taxon>Neolewinella</taxon>
    </lineage>
</organism>
<feature type="transmembrane region" description="Helical" evidence="1">
    <location>
        <begin position="20"/>
        <end position="41"/>
    </location>
</feature>
<comment type="caution">
    <text evidence="2">The sequence shown here is derived from an EMBL/GenBank/DDBJ whole genome shotgun (WGS) entry which is preliminary data.</text>
</comment>
<keyword evidence="3" id="KW-1185">Reference proteome</keyword>
<proteinExistence type="predicted"/>
<keyword evidence="1" id="KW-1133">Transmembrane helix</keyword>
<feature type="transmembrane region" description="Helical" evidence="1">
    <location>
        <begin position="61"/>
        <end position="88"/>
    </location>
</feature>
<dbReference type="RefSeq" id="WP_187466798.1">
    <property type="nucleotide sequence ID" value="NZ_JACSIT010000100.1"/>
</dbReference>
<evidence type="ECO:0000256" key="1">
    <source>
        <dbReference type="SAM" id="Phobius"/>
    </source>
</evidence>
<name>A0A923T8M7_9BACT</name>
<evidence type="ECO:0000313" key="2">
    <source>
        <dbReference type="EMBL" id="MBC6994734.1"/>
    </source>
</evidence>
<accession>A0A923T8M7</accession>
<dbReference type="AlphaFoldDB" id="A0A923T8M7"/>
<keyword evidence="1" id="KW-0812">Transmembrane</keyword>
<reference evidence="2" key="1">
    <citation type="submission" date="2020-08" db="EMBL/GenBank/DDBJ databases">
        <title>Lewinella bacteria from marine environments.</title>
        <authorList>
            <person name="Zhong Y."/>
        </authorList>
    </citation>
    <scope>NUCLEOTIDE SEQUENCE</scope>
    <source>
        <strain evidence="2">KCTC 42187</strain>
    </source>
</reference>
<evidence type="ECO:0000313" key="3">
    <source>
        <dbReference type="Proteomes" id="UP000650081"/>
    </source>
</evidence>
<gene>
    <name evidence="2" type="ORF">H9S92_11200</name>
</gene>
<dbReference type="Proteomes" id="UP000650081">
    <property type="component" value="Unassembled WGS sequence"/>
</dbReference>